<accession>A0A7C4Q0L2</accession>
<evidence type="ECO:0000313" key="2">
    <source>
        <dbReference type="EMBL" id="HGS86631.1"/>
    </source>
</evidence>
<dbReference type="Pfam" id="PF20797">
    <property type="entry name" value="HepT-like_2"/>
    <property type="match status" value="1"/>
</dbReference>
<sequence length="156" mass="17939">MNDYITLAARIRLLLKDVEKSIQRAQLLMKKAIQTNDDGYWDGVALNLHAFYTGLEHIFEDIARTVEQSAPTGKDWHGDLLTQMATPIPNIRPGVISSESRQCLDEYRGFRHVVRNVYAFNLYPARLQTLTQGLEKCFQTVQSDLSRFIDFLESMD</sequence>
<dbReference type="AlphaFoldDB" id="A0A7C4Q0L2"/>
<reference evidence="2" key="1">
    <citation type="journal article" date="2020" name="mSystems">
        <title>Genome- and Community-Level Interaction Insights into Carbon Utilization and Element Cycling Functions of Hydrothermarchaeota in Hydrothermal Sediment.</title>
        <authorList>
            <person name="Zhou Z."/>
            <person name="Liu Y."/>
            <person name="Xu W."/>
            <person name="Pan J."/>
            <person name="Luo Z.H."/>
            <person name="Li M."/>
        </authorList>
    </citation>
    <scope>NUCLEOTIDE SEQUENCE [LARGE SCALE GENOMIC DNA]</scope>
    <source>
        <strain evidence="2">SpSt-556</strain>
    </source>
</reference>
<dbReference type="InterPro" id="IPR048769">
    <property type="entry name" value="HepT-like_dom"/>
</dbReference>
<name>A0A7C4Q0L2_9CHLR</name>
<feature type="domain" description="HepT-like" evidence="1">
    <location>
        <begin position="44"/>
        <end position="151"/>
    </location>
</feature>
<proteinExistence type="predicted"/>
<organism evidence="2">
    <name type="scientific">Bellilinea caldifistulae</name>
    <dbReference type="NCBI Taxonomy" id="360411"/>
    <lineage>
        <taxon>Bacteria</taxon>
        <taxon>Bacillati</taxon>
        <taxon>Chloroflexota</taxon>
        <taxon>Anaerolineae</taxon>
        <taxon>Anaerolineales</taxon>
        <taxon>Anaerolineaceae</taxon>
        <taxon>Bellilinea</taxon>
    </lineage>
</organism>
<gene>
    <name evidence="2" type="ORF">ENT17_03330</name>
</gene>
<comment type="caution">
    <text evidence="2">The sequence shown here is derived from an EMBL/GenBank/DDBJ whole genome shotgun (WGS) entry which is preliminary data.</text>
</comment>
<evidence type="ECO:0000259" key="1">
    <source>
        <dbReference type="Pfam" id="PF20797"/>
    </source>
</evidence>
<dbReference type="EMBL" id="DSXR01000041">
    <property type="protein sequence ID" value="HGS86631.1"/>
    <property type="molecule type" value="Genomic_DNA"/>
</dbReference>
<protein>
    <recommendedName>
        <fullName evidence="1">HepT-like domain-containing protein</fullName>
    </recommendedName>
</protein>